<dbReference type="GeneTree" id="ENSGT00940000157953"/>
<dbReference type="AlphaFoldDB" id="D6RFE0"/>
<sequence>MAVEEEGLRVFQSVRIKIGSTLSPPSVLPCLYHPRQLLL</sequence>
<dbReference type="ExpressionAtlas" id="D6RFE0">
    <property type="expression patterns" value="baseline and differential"/>
</dbReference>
<evidence type="ECO:0000313" key="2">
    <source>
        <dbReference type="MGI" id="MGI:1197013"/>
    </source>
</evidence>
<reference evidence="1 3" key="2">
    <citation type="journal article" date="2011" name="PLoS Biol.">
        <title>Modernizing reference genome assemblies.</title>
        <authorList>
            <person name="Church D.M."/>
            <person name="Schneider V.A."/>
            <person name="Graves T."/>
            <person name="Auger K."/>
            <person name="Cunningham F."/>
            <person name="Bouk N."/>
            <person name="Chen H.C."/>
            <person name="Agarwala R."/>
            <person name="McLaren W.M."/>
            <person name="Ritchie G.R."/>
            <person name="Albracht D."/>
            <person name="Kremitzki M."/>
            <person name="Rock S."/>
            <person name="Kotkiewicz H."/>
            <person name="Kremitzki C."/>
            <person name="Wollam A."/>
            <person name="Trani L."/>
            <person name="Fulton L."/>
            <person name="Fulton R."/>
            <person name="Matthews L."/>
            <person name="Whitehead S."/>
            <person name="Chow W."/>
            <person name="Torrance J."/>
            <person name="Dunn M."/>
            <person name="Harden G."/>
            <person name="Threadgold G."/>
            <person name="Wood J."/>
            <person name="Collins J."/>
            <person name="Heath P."/>
            <person name="Griffiths G."/>
            <person name="Pelan S."/>
            <person name="Grafham D."/>
            <person name="Eichler E.E."/>
            <person name="Weinstock G."/>
            <person name="Mardis E.R."/>
            <person name="Wilson R.K."/>
            <person name="Howe K."/>
            <person name="Flicek P."/>
            <person name="Hubbard T."/>
        </authorList>
    </citation>
    <scope>NUCLEOTIDE SEQUENCE [LARGE SCALE GENOMIC DNA]</scope>
    <source>
        <strain evidence="1 3">C57BL/6J</strain>
    </source>
</reference>
<evidence type="ECO:0007829" key="4">
    <source>
        <dbReference type="ProteomicsDB" id="D6RFE0"/>
    </source>
</evidence>
<gene>
    <name evidence="1 2" type="primary">Rasa3</name>
</gene>
<dbReference type="Proteomes" id="UP000000589">
    <property type="component" value="Chromosome 8"/>
</dbReference>
<evidence type="ECO:0000313" key="1">
    <source>
        <dbReference type="Ensembl" id="ENSMUSP00000122968.2"/>
    </source>
</evidence>
<dbReference type="Antibodypedia" id="26027">
    <property type="antibodies" value="286 antibodies from 32 providers"/>
</dbReference>
<name>D6RFE0_MOUSE</name>
<keyword evidence="3" id="KW-1185">Reference proteome</keyword>
<reference evidence="1" key="3">
    <citation type="submission" date="2025-08" db="UniProtKB">
        <authorList>
            <consortium name="Ensembl"/>
        </authorList>
    </citation>
    <scope>IDENTIFICATION</scope>
    <source>
        <strain evidence="1">C57BL/6J</strain>
    </source>
</reference>
<dbReference type="HOGENOM" id="CLU_3319904_0_0_1"/>
<keyword evidence="4" id="KW-1267">Proteomics identification</keyword>
<accession>D6RFE0</accession>
<reference evidence="1" key="4">
    <citation type="submission" date="2025-09" db="UniProtKB">
        <authorList>
            <consortium name="Ensembl"/>
        </authorList>
    </citation>
    <scope>IDENTIFICATION</scope>
    <source>
        <strain evidence="1">C57BL/6J</strain>
    </source>
</reference>
<organism evidence="1 3">
    <name type="scientific">Mus musculus</name>
    <name type="common">Mouse</name>
    <dbReference type="NCBI Taxonomy" id="10090"/>
    <lineage>
        <taxon>Eukaryota</taxon>
        <taxon>Metazoa</taxon>
        <taxon>Chordata</taxon>
        <taxon>Craniata</taxon>
        <taxon>Vertebrata</taxon>
        <taxon>Euteleostomi</taxon>
        <taxon>Mammalia</taxon>
        <taxon>Eutheria</taxon>
        <taxon>Euarchontoglires</taxon>
        <taxon>Glires</taxon>
        <taxon>Rodentia</taxon>
        <taxon>Myomorpha</taxon>
        <taxon>Muroidea</taxon>
        <taxon>Muridae</taxon>
        <taxon>Murinae</taxon>
        <taxon>Mus</taxon>
        <taxon>Mus</taxon>
    </lineage>
</organism>
<dbReference type="AGR" id="MGI:1197013"/>
<dbReference type="Bgee" id="ENSMUSG00000031453">
    <property type="expression patterns" value="Expressed in gonadal fat pad and 266 other cell types or tissues"/>
</dbReference>
<dbReference type="MGI" id="MGI:1197013">
    <property type="gene designation" value="Rasa3"/>
</dbReference>
<dbReference type="VEuPathDB" id="HostDB:ENSMUSG00000031453"/>
<proteinExistence type="evidence at protein level"/>
<protein>
    <submittedName>
        <fullName evidence="1">RAS p21 protein activator 3</fullName>
    </submittedName>
</protein>
<evidence type="ECO:0000313" key="3">
    <source>
        <dbReference type="Proteomes" id="UP000000589"/>
    </source>
</evidence>
<dbReference type="Ensembl" id="ENSMUST00000154454.8">
    <property type="protein sequence ID" value="ENSMUSP00000122968.2"/>
    <property type="gene ID" value="ENSMUSG00000031453.17"/>
</dbReference>
<reference evidence="1 3" key="1">
    <citation type="journal article" date="2009" name="PLoS Biol.">
        <title>Lineage-specific biology revealed by a finished genome assembly of the mouse.</title>
        <authorList>
            <consortium name="Mouse Genome Sequencing Consortium"/>
            <person name="Church D.M."/>
            <person name="Goodstadt L."/>
            <person name="Hillier L.W."/>
            <person name="Zody M.C."/>
            <person name="Goldstein S."/>
            <person name="She X."/>
            <person name="Bult C.J."/>
            <person name="Agarwala R."/>
            <person name="Cherry J.L."/>
            <person name="DiCuccio M."/>
            <person name="Hlavina W."/>
            <person name="Kapustin Y."/>
            <person name="Meric P."/>
            <person name="Maglott D."/>
            <person name="Birtle Z."/>
            <person name="Marques A.C."/>
            <person name="Graves T."/>
            <person name="Zhou S."/>
            <person name="Teague B."/>
            <person name="Potamousis K."/>
            <person name="Churas C."/>
            <person name="Place M."/>
            <person name="Herschleb J."/>
            <person name="Runnheim R."/>
            <person name="Forrest D."/>
            <person name="Amos-Landgraf J."/>
            <person name="Schwartz D.C."/>
            <person name="Cheng Z."/>
            <person name="Lindblad-Toh K."/>
            <person name="Eichler E.E."/>
            <person name="Ponting C.P."/>
        </authorList>
    </citation>
    <scope>NUCLEOTIDE SEQUENCE [LARGE SCALE GENOMIC DNA]</scope>
    <source>
        <strain evidence="1 3">C57BL/6J</strain>
    </source>
</reference>
<dbReference type="ProteomicsDB" id="371878"/>